<gene>
    <name evidence="1" type="ORF">MML48_4g00000716</name>
</gene>
<keyword evidence="2" id="KW-1185">Reference proteome</keyword>
<organism evidence="1 2">
    <name type="scientific">Holotrichia oblita</name>
    <name type="common">Chafer beetle</name>
    <dbReference type="NCBI Taxonomy" id="644536"/>
    <lineage>
        <taxon>Eukaryota</taxon>
        <taxon>Metazoa</taxon>
        <taxon>Ecdysozoa</taxon>
        <taxon>Arthropoda</taxon>
        <taxon>Hexapoda</taxon>
        <taxon>Insecta</taxon>
        <taxon>Pterygota</taxon>
        <taxon>Neoptera</taxon>
        <taxon>Endopterygota</taxon>
        <taxon>Coleoptera</taxon>
        <taxon>Polyphaga</taxon>
        <taxon>Scarabaeiformia</taxon>
        <taxon>Scarabaeidae</taxon>
        <taxon>Melolonthinae</taxon>
        <taxon>Holotrichia</taxon>
    </lineage>
</organism>
<evidence type="ECO:0000313" key="2">
    <source>
        <dbReference type="Proteomes" id="UP001056778"/>
    </source>
</evidence>
<dbReference type="Proteomes" id="UP001056778">
    <property type="component" value="Chromosome 4"/>
</dbReference>
<evidence type="ECO:0000313" key="1">
    <source>
        <dbReference type="EMBL" id="KAI4463247.1"/>
    </source>
</evidence>
<name>A0ACB9T8X4_HOLOL</name>
<accession>A0ACB9T8X4</accession>
<proteinExistence type="predicted"/>
<sequence length="178" mass="20833">MEQFATFMGHTKKTHETYYRLPQEIYQTAKVSKLLMAINKGKGAEYSGKTLDEIEFSDNVESDSESDSTLPAETQEGCRSPITVAGPSGIRHRQNQLCKEVEECSDSESVEREKKNRRDRWTEEQKKVLKEFFSTHIKQMKPPRKIEVETLLKDRKKLFEGRNWVNIKAFVYNCYKKK</sequence>
<dbReference type="EMBL" id="CM043018">
    <property type="protein sequence ID" value="KAI4463247.1"/>
    <property type="molecule type" value="Genomic_DNA"/>
</dbReference>
<protein>
    <submittedName>
        <fullName evidence="1">Uncharacterized protein</fullName>
    </submittedName>
</protein>
<comment type="caution">
    <text evidence="1">The sequence shown here is derived from an EMBL/GenBank/DDBJ whole genome shotgun (WGS) entry which is preliminary data.</text>
</comment>
<reference evidence="1" key="1">
    <citation type="submission" date="2022-04" db="EMBL/GenBank/DDBJ databases">
        <title>Chromosome-scale genome assembly of Holotrichia oblita Faldermann.</title>
        <authorList>
            <person name="Rongchong L."/>
        </authorList>
    </citation>
    <scope>NUCLEOTIDE SEQUENCE</scope>
    <source>
        <strain evidence="1">81SQS9</strain>
    </source>
</reference>